<dbReference type="EMBL" id="JAGYWB010000006">
    <property type="protein sequence ID" value="KAI0519475.1"/>
    <property type="molecule type" value="Genomic_DNA"/>
</dbReference>
<gene>
    <name evidence="2" type="ORF">KFK09_006923</name>
</gene>
<sequence length="122" mass="11530">MGSNTASPALVIVIFVVISCKITIGLVIAACRRQQAEAQQGQNVVYYGNRGEQDGLGSGSRRRDVESGLVAVAEIGLGGIEAATSVNDCGGGGGCLCGGGGHGGGVGCCGGGGCGGGDGGGG</sequence>
<keyword evidence="1" id="KW-0472">Membrane</keyword>
<feature type="transmembrane region" description="Helical" evidence="1">
    <location>
        <begin position="6"/>
        <end position="31"/>
    </location>
</feature>
<dbReference type="AlphaFoldDB" id="A0A8T3BQG6"/>
<accession>A0A8T3BQG6</accession>
<dbReference type="OrthoDB" id="10581118at2759"/>
<organism evidence="2 3">
    <name type="scientific">Dendrobium nobile</name>
    <name type="common">Orchid</name>
    <dbReference type="NCBI Taxonomy" id="94219"/>
    <lineage>
        <taxon>Eukaryota</taxon>
        <taxon>Viridiplantae</taxon>
        <taxon>Streptophyta</taxon>
        <taxon>Embryophyta</taxon>
        <taxon>Tracheophyta</taxon>
        <taxon>Spermatophyta</taxon>
        <taxon>Magnoliopsida</taxon>
        <taxon>Liliopsida</taxon>
        <taxon>Asparagales</taxon>
        <taxon>Orchidaceae</taxon>
        <taxon>Epidendroideae</taxon>
        <taxon>Malaxideae</taxon>
        <taxon>Dendrobiinae</taxon>
        <taxon>Dendrobium</taxon>
    </lineage>
</organism>
<keyword evidence="3" id="KW-1185">Reference proteome</keyword>
<dbReference type="Proteomes" id="UP000829196">
    <property type="component" value="Unassembled WGS sequence"/>
</dbReference>
<evidence type="ECO:0000313" key="3">
    <source>
        <dbReference type="Proteomes" id="UP000829196"/>
    </source>
</evidence>
<keyword evidence="1" id="KW-1133">Transmembrane helix</keyword>
<protein>
    <submittedName>
        <fullName evidence="2">Uncharacterized protein</fullName>
    </submittedName>
</protein>
<proteinExistence type="predicted"/>
<evidence type="ECO:0000256" key="1">
    <source>
        <dbReference type="SAM" id="Phobius"/>
    </source>
</evidence>
<comment type="caution">
    <text evidence="2">The sequence shown here is derived from an EMBL/GenBank/DDBJ whole genome shotgun (WGS) entry which is preliminary data.</text>
</comment>
<keyword evidence="1" id="KW-0812">Transmembrane</keyword>
<reference evidence="2" key="1">
    <citation type="journal article" date="2022" name="Front. Genet.">
        <title>Chromosome-Scale Assembly of the Dendrobium nobile Genome Provides Insights Into the Molecular Mechanism of the Biosynthesis of the Medicinal Active Ingredient of Dendrobium.</title>
        <authorList>
            <person name="Xu Q."/>
            <person name="Niu S.-C."/>
            <person name="Li K.-L."/>
            <person name="Zheng P.-J."/>
            <person name="Zhang X.-J."/>
            <person name="Jia Y."/>
            <person name="Liu Y."/>
            <person name="Niu Y.-X."/>
            <person name="Yu L.-H."/>
            <person name="Chen D.-F."/>
            <person name="Zhang G.-Q."/>
        </authorList>
    </citation>
    <scope>NUCLEOTIDE SEQUENCE</scope>
    <source>
        <tissue evidence="2">Leaf</tissue>
    </source>
</reference>
<evidence type="ECO:0000313" key="2">
    <source>
        <dbReference type="EMBL" id="KAI0519475.1"/>
    </source>
</evidence>
<name>A0A8T3BQG6_DENNO</name>